<feature type="region of interest" description="Disordered" evidence="1">
    <location>
        <begin position="51"/>
        <end position="79"/>
    </location>
</feature>
<evidence type="ECO:0000256" key="1">
    <source>
        <dbReference type="SAM" id="MobiDB-lite"/>
    </source>
</evidence>
<dbReference type="Proteomes" id="UP000587477">
    <property type="component" value="Chromosome"/>
</dbReference>
<dbReference type="Gene3D" id="1.20.120.450">
    <property type="entry name" value="dinb family like domain"/>
    <property type="match status" value="1"/>
</dbReference>
<evidence type="ECO:0000313" key="3">
    <source>
        <dbReference type="Proteomes" id="UP000587477"/>
    </source>
</evidence>
<dbReference type="AlphaFoldDB" id="A0A7S7R1X5"/>
<dbReference type="EC" id="3.-.-.-" evidence="2"/>
<protein>
    <submittedName>
        <fullName evidence="2">Metal-dependent hydrolase YfiT</fullName>
        <ecNumber evidence="2">3.-.-.-</ecNumber>
    </submittedName>
</protein>
<accession>A0A7S7R1X5</accession>
<keyword evidence="2" id="KW-0378">Hydrolase</keyword>
<dbReference type="InterPro" id="IPR034660">
    <property type="entry name" value="DinB/YfiT-like"/>
</dbReference>
<organism evidence="2 3">
    <name type="scientific">Bacillus velezensis</name>
    <dbReference type="NCBI Taxonomy" id="492670"/>
    <lineage>
        <taxon>Bacteria</taxon>
        <taxon>Bacillati</taxon>
        <taxon>Bacillota</taxon>
        <taxon>Bacilli</taxon>
        <taxon>Bacillales</taxon>
        <taxon>Bacillaceae</taxon>
        <taxon>Bacillus</taxon>
        <taxon>Bacillus amyloliquefaciens group</taxon>
    </lineage>
</organism>
<evidence type="ECO:0000313" key="2">
    <source>
        <dbReference type="EMBL" id="QOY25878.1"/>
    </source>
</evidence>
<name>A0A7S7R1X5_BACVE</name>
<dbReference type="SUPFAM" id="SSF109854">
    <property type="entry name" value="DinB/YfiT-like putative metalloenzymes"/>
    <property type="match status" value="1"/>
</dbReference>
<dbReference type="EMBL" id="CP063687">
    <property type="protein sequence ID" value="QOY25878.1"/>
    <property type="molecule type" value="Genomic_DNA"/>
</dbReference>
<reference evidence="3" key="1">
    <citation type="submission" date="2020-10" db="EMBL/GenBank/DDBJ databases">
        <title>Complete genome sequence of Bacillus velezensis NST6.</title>
        <authorList>
            <person name="Choi J."/>
        </authorList>
    </citation>
    <scope>NUCLEOTIDE SEQUENCE [LARGE SCALE GENOMIC DNA]</scope>
    <source>
        <strain evidence="3">NST6</strain>
    </source>
</reference>
<sequence>MEKQTLNYPIGEYQPAESISSGQKQEWINALEHAPAKLKQAVRAMSDSQLDTPYREGGMECPPSGSPSGGQPHERLYPV</sequence>
<dbReference type="GO" id="GO:0016787">
    <property type="term" value="F:hydrolase activity"/>
    <property type="evidence" value="ECO:0007669"/>
    <property type="project" value="UniProtKB-KW"/>
</dbReference>
<gene>
    <name evidence="2" type="primary">yfiT_2</name>
    <name evidence="2" type="ORF">BACVE_000827</name>
</gene>
<proteinExistence type="predicted"/>